<accession>A0ABM0JEB4</accession>
<evidence type="ECO:0000313" key="3">
    <source>
        <dbReference type="RefSeq" id="XP_005091760.1"/>
    </source>
</evidence>
<dbReference type="RefSeq" id="XP_005091760.1">
    <property type="nucleotide sequence ID" value="XM_005091703.2"/>
</dbReference>
<keyword evidence="2" id="KW-1185">Reference proteome</keyword>
<protein>
    <submittedName>
        <fullName evidence="3">Uncharacterized protein LOC101860720</fullName>
    </submittedName>
</protein>
<evidence type="ECO:0000256" key="1">
    <source>
        <dbReference type="SAM" id="SignalP"/>
    </source>
</evidence>
<dbReference type="Proteomes" id="UP000694888">
    <property type="component" value="Unplaced"/>
</dbReference>
<dbReference type="GeneID" id="101860720"/>
<evidence type="ECO:0000313" key="2">
    <source>
        <dbReference type="Proteomes" id="UP000694888"/>
    </source>
</evidence>
<keyword evidence="1" id="KW-0732">Signal</keyword>
<feature type="chain" id="PRO_5047118632" evidence="1">
    <location>
        <begin position="23"/>
        <end position="218"/>
    </location>
</feature>
<reference evidence="3" key="1">
    <citation type="submission" date="2025-08" db="UniProtKB">
        <authorList>
            <consortium name="RefSeq"/>
        </authorList>
    </citation>
    <scope>IDENTIFICATION</scope>
</reference>
<gene>
    <name evidence="3" type="primary">LOC101860720</name>
</gene>
<sequence>MYVWSIIGVAVFYLAQNAVVSASIKEKEGGIVYQPRHLLRASVIARQKAVSIDEGKAPLPPGFKYIYVTNNGSLVNSSGAPGDTIEVSGSPKTQMRSVRMAASTVARMVKKMPQAIFRRISRDAGVGVFTAEEKIIIYPSFADLKNGDCGTNCTGDCEKTCTFDGRKYEDIGAAAGERAAIEEDSVMCGVTFNTFELIDVVSHEFGHTAMMYGMSDTQ</sequence>
<organism evidence="2 3">
    <name type="scientific">Aplysia californica</name>
    <name type="common">California sea hare</name>
    <dbReference type="NCBI Taxonomy" id="6500"/>
    <lineage>
        <taxon>Eukaryota</taxon>
        <taxon>Metazoa</taxon>
        <taxon>Spiralia</taxon>
        <taxon>Lophotrochozoa</taxon>
        <taxon>Mollusca</taxon>
        <taxon>Gastropoda</taxon>
        <taxon>Heterobranchia</taxon>
        <taxon>Euthyneura</taxon>
        <taxon>Tectipleura</taxon>
        <taxon>Aplysiida</taxon>
        <taxon>Aplysioidea</taxon>
        <taxon>Aplysiidae</taxon>
        <taxon>Aplysia</taxon>
    </lineage>
</organism>
<feature type="signal peptide" evidence="1">
    <location>
        <begin position="1"/>
        <end position="22"/>
    </location>
</feature>
<name>A0ABM0JEB4_APLCA</name>
<proteinExistence type="predicted"/>